<keyword evidence="1" id="KW-0472">Membrane</keyword>
<keyword evidence="1" id="KW-1133">Transmembrane helix</keyword>
<protein>
    <submittedName>
        <fullName evidence="2">Uncharacterized protein</fullName>
    </submittedName>
</protein>
<dbReference type="EMBL" id="UARK01000003">
    <property type="protein sequence ID" value="SPW27844.1"/>
    <property type="molecule type" value="Genomic_DNA"/>
</dbReference>
<feature type="transmembrane region" description="Helical" evidence="1">
    <location>
        <begin position="38"/>
        <end position="62"/>
    </location>
</feature>
<gene>
    <name evidence="2" type="ORF">NCTC10254_01038</name>
</gene>
<evidence type="ECO:0000256" key="1">
    <source>
        <dbReference type="SAM" id="Phobius"/>
    </source>
</evidence>
<accession>A0A6H9XX48</accession>
<evidence type="ECO:0000313" key="3">
    <source>
        <dbReference type="Proteomes" id="UP000249886"/>
    </source>
</evidence>
<comment type="caution">
    <text evidence="2">The sequence shown here is derived from an EMBL/GenBank/DDBJ whole genome shotgun (WGS) entry which is preliminary data.</text>
</comment>
<dbReference type="Proteomes" id="UP000249886">
    <property type="component" value="Unassembled WGS sequence"/>
</dbReference>
<dbReference type="RefSeq" id="WP_005521925.1">
    <property type="nucleotide sequence ID" value="NZ_CAUOLB010000003.1"/>
</dbReference>
<sequence length="70" mass="7500">MNNSHTYSPHMVWIIAGLLLAAVGQLTVWCLNNPSLQGVGWVATVIGGVIAVISRTVFTAMIPATTTRDY</sequence>
<reference evidence="2 3" key="1">
    <citation type="submission" date="2018-06" db="EMBL/GenBank/DDBJ databases">
        <authorList>
            <consortium name="Pathogen Informatics"/>
            <person name="Doyle S."/>
        </authorList>
    </citation>
    <scope>NUCLEOTIDE SEQUENCE [LARGE SCALE GENOMIC DNA]</scope>
    <source>
        <strain evidence="2 3">NCTC10254</strain>
    </source>
</reference>
<dbReference type="GeneID" id="84574190"/>
<dbReference type="AlphaFoldDB" id="A0A6H9XX48"/>
<organism evidence="2 3">
    <name type="scientific">Corynebacterium matruchotii</name>
    <dbReference type="NCBI Taxonomy" id="43768"/>
    <lineage>
        <taxon>Bacteria</taxon>
        <taxon>Bacillati</taxon>
        <taxon>Actinomycetota</taxon>
        <taxon>Actinomycetes</taxon>
        <taxon>Mycobacteriales</taxon>
        <taxon>Corynebacteriaceae</taxon>
        <taxon>Corynebacterium</taxon>
    </lineage>
</organism>
<evidence type="ECO:0000313" key="2">
    <source>
        <dbReference type="EMBL" id="SPW27844.1"/>
    </source>
</evidence>
<proteinExistence type="predicted"/>
<name>A0A6H9XX48_9CORY</name>
<keyword evidence="1" id="KW-0812">Transmembrane</keyword>
<feature type="transmembrane region" description="Helical" evidence="1">
    <location>
        <begin position="12"/>
        <end position="31"/>
    </location>
</feature>